<name>A0A3L7JT24_9BACI</name>
<keyword evidence="2" id="KW-1185">Reference proteome</keyword>
<reference evidence="1 2" key="1">
    <citation type="submission" date="2018-10" db="EMBL/GenBank/DDBJ databases">
        <title>Falsibacillus sp. genome draft.</title>
        <authorList>
            <person name="Shi S."/>
        </authorList>
    </citation>
    <scope>NUCLEOTIDE SEQUENCE [LARGE SCALE GENOMIC DNA]</scope>
    <source>
        <strain evidence="1 2">GY 10110</strain>
    </source>
</reference>
<gene>
    <name evidence="1" type="ORF">D9X91_15285</name>
</gene>
<evidence type="ECO:0000313" key="2">
    <source>
        <dbReference type="Proteomes" id="UP000276770"/>
    </source>
</evidence>
<dbReference type="OrthoDB" id="2991407at2"/>
<proteinExistence type="predicted"/>
<accession>A0A3L7JT24</accession>
<evidence type="ECO:0000313" key="1">
    <source>
        <dbReference type="EMBL" id="RLQ93998.1"/>
    </source>
</evidence>
<sequence length="285" mass="34283">MELIINEFSLEGHFNSVDDFLDSLIDIIKIETIMKKSSLKLLKHYELYSSPITTEFTLHEILLDNNIRTRPEIRKFKRLLSTLINDPPYWNDDQRHSSNNNYYCDYTEKTNGYSLAEACERDRIVLSFQHNKFKDPDIIIKKNLDEITLINIYNPRDLLDFLYEKELIDSYSYCLYWFKDSKISLDLLEEEYGFNSLQKHEKRIFISAVKLFDQLSWDDIPNHEGLKYKQYQPSPNEDWFRNSEYSDKQILKFRASQKLRCFGFREGNIFYILRFETDHKISDYG</sequence>
<dbReference type="RefSeq" id="WP_121681514.1">
    <property type="nucleotide sequence ID" value="NZ_RCVZ01000011.1"/>
</dbReference>
<comment type="caution">
    <text evidence="1">The sequence shown here is derived from an EMBL/GenBank/DDBJ whole genome shotgun (WGS) entry which is preliminary data.</text>
</comment>
<organism evidence="1 2">
    <name type="scientific">Falsibacillus albus</name>
    <dbReference type="NCBI Taxonomy" id="2478915"/>
    <lineage>
        <taxon>Bacteria</taxon>
        <taxon>Bacillati</taxon>
        <taxon>Bacillota</taxon>
        <taxon>Bacilli</taxon>
        <taxon>Bacillales</taxon>
        <taxon>Bacillaceae</taxon>
        <taxon>Falsibacillus</taxon>
    </lineage>
</organism>
<dbReference type="Proteomes" id="UP000276770">
    <property type="component" value="Unassembled WGS sequence"/>
</dbReference>
<dbReference type="EMBL" id="RCVZ01000011">
    <property type="protein sequence ID" value="RLQ93998.1"/>
    <property type="molecule type" value="Genomic_DNA"/>
</dbReference>
<protein>
    <submittedName>
        <fullName evidence="1">Uncharacterized protein</fullName>
    </submittedName>
</protein>
<dbReference type="AlphaFoldDB" id="A0A3L7JT24"/>